<dbReference type="RefSeq" id="XP_016762659.1">
    <property type="nucleotide sequence ID" value="XM_016901199.1"/>
</dbReference>
<dbReference type="EMBL" id="KB456262">
    <property type="protein sequence ID" value="EMF14538.1"/>
    <property type="molecule type" value="Genomic_DNA"/>
</dbReference>
<accession>M3CL73</accession>
<evidence type="ECO:0000256" key="1">
    <source>
        <dbReference type="SAM" id="MobiDB-lite"/>
    </source>
</evidence>
<evidence type="ECO:0000313" key="2">
    <source>
        <dbReference type="EMBL" id="EMF14538.1"/>
    </source>
</evidence>
<protein>
    <submittedName>
        <fullName evidence="2">Uncharacterized protein</fullName>
    </submittedName>
</protein>
<organism evidence="2 3">
    <name type="scientific">Sphaerulina musiva (strain SO2202)</name>
    <name type="common">Poplar stem canker fungus</name>
    <name type="synonym">Septoria musiva</name>
    <dbReference type="NCBI Taxonomy" id="692275"/>
    <lineage>
        <taxon>Eukaryota</taxon>
        <taxon>Fungi</taxon>
        <taxon>Dikarya</taxon>
        <taxon>Ascomycota</taxon>
        <taxon>Pezizomycotina</taxon>
        <taxon>Dothideomycetes</taxon>
        <taxon>Dothideomycetidae</taxon>
        <taxon>Mycosphaerellales</taxon>
        <taxon>Mycosphaerellaceae</taxon>
        <taxon>Sphaerulina</taxon>
    </lineage>
</organism>
<proteinExistence type="predicted"/>
<evidence type="ECO:0000313" key="3">
    <source>
        <dbReference type="Proteomes" id="UP000016931"/>
    </source>
</evidence>
<dbReference type="AlphaFoldDB" id="M3CL73"/>
<gene>
    <name evidence="2" type="ORF">SEPMUDRAFT_115805</name>
</gene>
<sequence length="146" mass="15681">MLPAVFRTSLWVLDTDCLSALEAAWRHDTAQPQQCPDQAFPLQLHVVKGGVPSSVVAAVEEKMSHWPSSGIGMGKVGTVGIQTSTRGAARMKCCGVEARLTPRRDPRSYGPPADELHAGATEKDASRLWAFNAGSSLEELRKALVV</sequence>
<feature type="region of interest" description="Disordered" evidence="1">
    <location>
        <begin position="101"/>
        <end position="120"/>
    </location>
</feature>
<dbReference type="HOGENOM" id="CLU_1778630_0_0_1"/>
<dbReference type="GeneID" id="27898336"/>
<name>M3CL73_SPHMS</name>
<keyword evidence="3" id="KW-1185">Reference proteome</keyword>
<reference evidence="2 3" key="1">
    <citation type="journal article" date="2012" name="PLoS Pathog.">
        <title>Diverse lifestyles and strategies of plant pathogenesis encoded in the genomes of eighteen Dothideomycetes fungi.</title>
        <authorList>
            <person name="Ohm R.A."/>
            <person name="Feau N."/>
            <person name="Henrissat B."/>
            <person name="Schoch C.L."/>
            <person name="Horwitz B.A."/>
            <person name="Barry K.W."/>
            <person name="Condon B.J."/>
            <person name="Copeland A.C."/>
            <person name="Dhillon B."/>
            <person name="Glaser F."/>
            <person name="Hesse C.N."/>
            <person name="Kosti I."/>
            <person name="LaButti K."/>
            <person name="Lindquist E.A."/>
            <person name="Lucas S."/>
            <person name="Salamov A.A."/>
            <person name="Bradshaw R.E."/>
            <person name="Ciuffetti L."/>
            <person name="Hamelin R.C."/>
            <person name="Kema G.H.J."/>
            <person name="Lawrence C."/>
            <person name="Scott J.A."/>
            <person name="Spatafora J.W."/>
            <person name="Turgeon B.G."/>
            <person name="de Wit P.J.G.M."/>
            <person name="Zhong S."/>
            <person name="Goodwin S.B."/>
            <person name="Grigoriev I.V."/>
        </authorList>
    </citation>
    <scope>NUCLEOTIDE SEQUENCE [LARGE SCALE GENOMIC DNA]</scope>
    <source>
        <strain evidence="2 3">SO2202</strain>
    </source>
</reference>
<dbReference type="Proteomes" id="UP000016931">
    <property type="component" value="Unassembled WGS sequence"/>
</dbReference>